<organism evidence="9 10">
    <name type="scientific">Deinococcus detaillensis</name>
    <dbReference type="NCBI Taxonomy" id="2592048"/>
    <lineage>
        <taxon>Bacteria</taxon>
        <taxon>Thermotogati</taxon>
        <taxon>Deinococcota</taxon>
        <taxon>Deinococci</taxon>
        <taxon>Deinococcales</taxon>
        <taxon>Deinococcaceae</taxon>
        <taxon>Deinococcus</taxon>
    </lineage>
</organism>
<dbReference type="AlphaFoldDB" id="A0A553UPE3"/>
<name>A0A553UPE3_9DEIO</name>
<dbReference type="SUPFAM" id="SSF161098">
    <property type="entry name" value="MetI-like"/>
    <property type="match status" value="1"/>
</dbReference>
<feature type="transmembrane region" description="Helical" evidence="7">
    <location>
        <begin position="104"/>
        <end position="123"/>
    </location>
</feature>
<dbReference type="OrthoDB" id="9773683at2"/>
<keyword evidence="3" id="KW-1003">Cell membrane</keyword>
<dbReference type="RefSeq" id="WP_143721470.1">
    <property type="nucleotide sequence ID" value="NZ_VKDB01000019.1"/>
</dbReference>
<protein>
    <submittedName>
        <fullName evidence="9">ABC transporter permease</fullName>
    </submittedName>
</protein>
<keyword evidence="2 7" id="KW-0813">Transport</keyword>
<comment type="similarity">
    <text evidence="7">Belongs to the binding-protein-dependent transport system permease family.</text>
</comment>
<evidence type="ECO:0000256" key="6">
    <source>
        <dbReference type="ARBA" id="ARBA00023136"/>
    </source>
</evidence>
<evidence type="ECO:0000256" key="7">
    <source>
        <dbReference type="RuleBase" id="RU363032"/>
    </source>
</evidence>
<dbReference type="InterPro" id="IPR000515">
    <property type="entry name" value="MetI-like"/>
</dbReference>
<feature type="transmembrane region" description="Helical" evidence="7">
    <location>
        <begin position="135"/>
        <end position="156"/>
    </location>
</feature>
<evidence type="ECO:0000313" key="10">
    <source>
        <dbReference type="Proteomes" id="UP000316092"/>
    </source>
</evidence>
<proteinExistence type="inferred from homology"/>
<dbReference type="CDD" id="cd06261">
    <property type="entry name" value="TM_PBP2"/>
    <property type="match status" value="1"/>
</dbReference>
<evidence type="ECO:0000259" key="8">
    <source>
        <dbReference type="PROSITE" id="PS50928"/>
    </source>
</evidence>
<gene>
    <name evidence="9" type="ORF">FNU79_14210</name>
</gene>
<accession>A0A553UPE3</accession>
<sequence length="337" mass="36489">MLTYLLRRLLLVPLIVLAISLVTFILVHLVPGDPASLYFGGQAVSEEALQNVRRQWGLDLPLPVQYLYYLGGVMRGNLGVATHTGQSVLSDIAARLPATVELTLIGMLLAVLIGVPLAVVAATRRNGWIDHTVRTLSLITLGVPTFWAGIVIIYLFNFVWRLLPPAVGRLPIDANPPTDITGLYLLDSLLTGNFSTFGATAFQLIAPALTVALGVIAVIIRMLRSSMVEQINQDYVRTARAKGLTSRQVMFKHALRNAIIPTITVVGIQLGYLLSGNALVETVFSWPGIGLYFIDSIQSLDYAAVLGVSMIAALIFALVNLGVDLLYAAIDPRIQYG</sequence>
<evidence type="ECO:0000256" key="5">
    <source>
        <dbReference type="ARBA" id="ARBA00022989"/>
    </source>
</evidence>
<dbReference type="PANTHER" id="PTHR43163:SF6">
    <property type="entry name" value="DIPEPTIDE TRANSPORT SYSTEM PERMEASE PROTEIN DPPB-RELATED"/>
    <property type="match status" value="1"/>
</dbReference>
<dbReference type="GO" id="GO:0071916">
    <property type="term" value="F:dipeptide transmembrane transporter activity"/>
    <property type="evidence" value="ECO:0007669"/>
    <property type="project" value="TreeGrafter"/>
</dbReference>
<evidence type="ECO:0000256" key="3">
    <source>
        <dbReference type="ARBA" id="ARBA00022475"/>
    </source>
</evidence>
<dbReference type="Pfam" id="PF00528">
    <property type="entry name" value="BPD_transp_1"/>
    <property type="match status" value="1"/>
</dbReference>
<keyword evidence="4 7" id="KW-0812">Transmembrane</keyword>
<keyword evidence="6 7" id="KW-0472">Membrane</keyword>
<evidence type="ECO:0000256" key="2">
    <source>
        <dbReference type="ARBA" id="ARBA00022448"/>
    </source>
</evidence>
<dbReference type="InterPro" id="IPR035906">
    <property type="entry name" value="MetI-like_sf"/>
</dbReference>
<evidence type="ECO:0000313" key="9">
    <source>
        <dbReference type="EMBL" id="TSA82045.1"/>
    </source>
</evidence>
<dbReference type="Proteomes" id="UP000316092">
    <property type="component" value="Unassembled WGS sequence"/>
</dbReference>
<feature type="transmembrane region" description="Helical" evidence="7">
    <location>
        <begin position="194"/>
        <end position="220"/>
    </location>
</feature>
<keyword evidence="10" id="KW-1185">Reference proteome</keyword>
<feature type="transmembrane region" description="Helical" evidence="7">
    <location>
        <begin position="302"/>
        <end position="330"/>
    </location>
</feature>
<evidence type="ECO:0000256" key="1">
    <source>
        <dbReference type="ARBA" id="ARBA00004651"/>
    </source>
</evidence>
<feature type="transmembrane region" description="Helical" evidence="7">
    <location>
        <begin position="9"/>
        <end position="30"/>
    </location>
</feature>
<dbReference type="PROSITE" id="PS50928">
    <property type="entry name" value="ABC_TM1"/>
    <property type="match status" value="1"/>
</dbReference>
<reference evidence="9 10" key="1">
    <citation type="submission" date="2019-07" db="EMBL/GenBank/DDBJ databases">
        <title>Deinococcus detaillus sp. nov., isolated from humus soil in Antarctica.</title>
        <authorList>
            <person name="Zhang K."/>
        </authorList>
    </citation>
    <scope>NUCLEOTIDE SEQUENCE [LARGE SCALE GENOMIC DNA]</scope>
    <source>
        <strain evidence="9 10">H1</strain>
    </source>
</reference>
<dbReference type="PANTHER" id="PTHR43163">
    <property type="entry name" value="DIPEPTIDE TRANSPORT SYSTEM PERMEASE PROTEIN DPPB-RELATED"/>
    <property type="match status" value="1"/>
</dbReference>
<comment type="subcellular location">
    <subcellularLocation>
        <location evidence="1 7">Cell membrane</location>
        <topology evidence="1 7">Multi-pass membrane protein</topology>
    </subcellularLocation>
</comment>
<dbReference type="InterPro" id="IPR045621">
    <property type="entry name" value="BPD_transp_1_N"/>
</dbReference>
<comment type="caution">
    <text evidence="9">The sequence shown here is derived from an EMBL/GenBank/DDBJ whole genome shotgun (WGS) entry which is preliminary data.</text>
</comment>
<dbReference type="GO" id="GO:0005886">
    <property type="term" value="C:plasma membrane"/>
    <property type="evidence" value="ECO:0007669"/>
    <property type="project" value="UniProtKB-SubCell"/>
</dbReference>
<dbReference type="EMBL" id="VKDB01000019">
    <property type="protein sequence ID" value="TSA82045.1"/>
    <property type="molecule type" value="Genomic_DNA"/>
</dbReference>
<evidence type="ECO:0000256" key="4">
    <source>
        <dbReference type="ARBA" id="ARBA00022692"/>
    </source>
</evidence>
<feature type="transmembrane region" description="Helical" evidence="7">
    <location>
        <begin position="254"/>
        <end position="274"/>
    </location>
</feature>
<keyword evidence="5 7" id="KW-1133">Transmembrane helix</keyword>
<feature type="domain" description="ABC transmembrane type-1" evidence="8">
    <location>
        <begin position="96"/>
        <end position="327"/>
    </location>
</feature>
<dbReference type="Gene3D" id="1.10.3720.10">
    <property type="entry name" value="MetI-like"/>
    <property type="match status" value="1"/>
</dbReference>
<dbReference type="Pfam" id="PF19300">
    <property type="entry name" value="BPD_transp_1_N"/>
    <property type="match status" value="1"/>
</dbReference>